<evidence type="ECO:0000313" key="8">
    <source>
        <dbReference type="EMBL" id="OHV03535.1"/>
    </source>
</evidence>
<comment type="subcellular location">
    <subcellularLocation>
        <location evidence="1">Cytoplasm</location>
    </subcellularLocation>
</comment>
<evidence type="ECO:0000256" key="3">
    <source>
        <dbReference type="ARBA" id="ARBA00022490"/>
    </source>
</evidence>
<comment type="caution">
    <text evidence="8">The sequence shown here is derived from an EMBL/GenBank/DDBJ whole genome shotgun (WGS) entry which is preliminary data.</text>
</comment>
<evidence type="ECO:0000256" key="1">
    <source>
        <dbReference type="ARBA" id="ARBA00004496"/>
    </source>
</evidence>
<evidence type="ECO:0000256" key="6">
    <source>
        <dbReference type="SAM" id="MobiDB-lite"/>
    </source>
</evidence>
<accession>A0A1S1NCZ0</accession>
<dbReference type="InterPro" id="IPR011990">
    <property type="entry name" value="TPR-like_helical_dom_sf"/>
</dbReference>
<dbReference type="SMART" id="SM00382">
    <property type="entry name" value="AAA"/>
    <property type="match status" value="1"/>
</dbReference>
<evidence type="ECO:0000259" key="7">
    <source>
        <dbReference type="SMART" id="SM00382"/>
    </source>
</evidence>
<dbReference type="InterPro" id="IPR027417">
    <property type="entry name" value="P-loop_NTPase"/>
</dbReference>
<feature type="region of interest" description="Disordered" evidence="6">
    <location>
        <begin position="260"/>
        <end position="281"/>
    </location>
</feature>
<dbReference type="SUPFAM" id="SSF52540">
    <property type="entry name" value="P-loop containing nucleoside triphosphate hydrolases"/>
    <property type="match status" value="1"/>
</dbReference>
<dbReference type="NCBIfam" id="TIGR03922">
    <property type="entry name" value="T7SS_EccA"/>
    <property type="match status" value="1"/>
</dbReference>
<dbReference type="Gene3D" id="1.25.40.10">
    <property type="entry name" value="Tetratricopeptide repeat domain"/>
    <property type="match status" value="1"/>
</dbReference>
<dbReference type="InterPro" id="IPR003593">
    <property type="entry name" value="AAA+_ATPase"/>
</dbReference>
<dbReference type="InterPro" id="IPR000641">
    <property type="entry name" value="CbxX/CfxQ"/>
</dbReference>
<keyword evidence="5" id="KW-0067">ATP-binding</keyword>
<reference evidence="8 9" key="1">
    <citation type="submission" date="2016-10" db="EMBL/GenBank/DDBJ databases">
        <title>Genome sequence of Mycobacterium talmonii.</title>
        <authorList>
            <person name="Greninger A.L."/>
            <person name="Elliott B."/>
            <person name="Vasireddy S."/>
            <person name="Vasireddy R."/>
        </authorList>
    </citation>
    <scope>NUCLEOTIDE SEQUENCE [LARGE SCALE GENOMIC DNA]</scope>
    <source>
        <strain evidence="9">NE-TNMC-100812</strain>
    </source>
</reference>
<dbReference type="EMBL" id="MLQM01000073">
    <property type="protein sequence ID" value="OHV03535.1"/>
    <property type="molecule type" value="Genomic_DNA"/>
</dbReference>
<organism evidence="8 9">
    <name type="scientific">Mycobacterium talmoniae</name>
    <dbReference type="NCBI Taxonomy" id="1858794"/>
    <lineage>
        <taxon>Bacteria</taxon>
        <taxon>Bacillati</taxon>
        <taxon>Actinomycetota</taxon>
        <taxon>Actinomycetes</taxon>
        <taxon>Mycobacteriales</taxon>
        <taxon>Mycobacteriaceae</taxon>
        <taxon>Mycobacterium</taxon>
    </lineage>
</organism>
<comment type="similarity">
    <text evidence="2">Belongs to the CbxX/CfxQ family.</text>
</comment>
<dbReference type="Proteomes" id="UP000179734">
    <property type="component" value="Unassembled WGS sequence"/>
</dbReference>
<dbReference type="Pfam" id="PF00004">
    <property type="entry name" value="AAA"/>
    <property type="match status" value="1"/>
</dbReference>
<dbReference type="RefSeq" id="WP_071027028.1">
    <property type="nucleotide sequence ID" value="NZ_MLQM01000073.1"/>
</dbReference>
<dbReference type="PANTHER" id="PTHR43392:SF2">
    <property type="entry name" value="AAA-TYPE ATPASE FAMILY PROTEIN _ ANKYRIN REPEAT FAMILY PROTEIN"/>
    <property type="match status" value="1"/>
</dbReference>
<dbReference type="FunFam" id="3.40.50.300:FF:000216">
    <property type="entry name" value="Type VII secretion ATPase EccA"/>
    <property type="match status" value="1"/>
</dbReference>
<feature type="domain" description="AAA+ ATPase" evidence="7">
    <location>
        <begin position="327"/>
        <end position="470"/>
    </location>
</feature>
<evidence type="ECO:0000256" key="5">
    <source>
        <dbReference type="ARBA" id="ARBA00022840"/>
    </source>
</evidence>
<dbReference type="InterPro" id="IPR050773">
    <property type="entry name" value="CbxX/CfxQ_RuBisCO_ESX"/>
</dbReference>
<dbReference type="InterPro" id="IPR049078">
    <property type="entry name" value="T7SS_EccA1-like_N"/>
</dbReference>
<dbReference type="PRINTS" id="PR00819">
    <property type="entry name" value="CBXCFQXSUPER"/>
</dbReference>
<feature type="compositionally biased region" description="Basic and acidic residues" evidence="6">
    <location>
        <begin position="265"/>
        <end position="280"/>
    </location>
</feature>
<evidence type="ECO:0000256" key="2">
    <source>
        <dbReference type="ARBA" id="ARBA00010378"/>
    </source>
</evidence>
<keyword evidence="3" id="KW-0963">Cytoplasm</keyword>
<dbReference type="InterPro" id="IPR023835">
    <property type="entry name" value="T7SS_EccA"/>
</dbReference>
<dbReference type="Gene3D" id="3.40.50.300">
    <property type="entry name" value="P-loop containing nucleotide triphosphate hydrolases"/>
    <property type="match status" value="1"/>
</dbReference>
<sequence>MIELLAQDYAAAAATVDKTIALQRFTDITTRDEQACDAWIGRIACGDIDRYTLFRAWYSRRNFGRLASAADASIVTLNAWVPIGGQLVDLHAPVRSATDLSIAYALAEADEHNFNEALEALEGIPNDHMAVWAQALIHSAGQRWDQVIEILNTHAWGESREVIFKPCAELLKGVAAAHLGLWAEAEKRITEAATSKIKDAQIAVAQTAAWYAAMIYRAQGRESDAVRQLEWLHANYPSERVSAALKDPSVQLEVTTREQIAARTDPWDPRSANHTDESSRSELLVDAQARLDRTVGLTEVKEQVADLWAGAEMAALRAERNKKVSIKSRHLIFAGPPGTGKTSIAGVVADIYAGLGLIGSPKLVEATGKDLVAEYLGQTAIKTNKLVDSALDGVLFIDEAYTIVQAGAEQTGGNQFGHQAIDTLLARMENDRDRVMVIIAGYPKDLDRLLDANDGLRGRFATRINFPGYSADEIVAIAKLIAADSDSAISDDAAVALEAAAAELATTTIGDKRGLDVAGNGRYARNIVQAGEQARDRRLHELRRAGHALTDDMIELIEHDDMLTAIKNVNNNVFSGH</sequence>
<keyword evidence="9" id="KW-1185">Reference proteome</keyword>
<dbReference type="Pfam" id="PF21545">
    <property type="entry name" value="T7SS_EccA1_N"/>
    <property type="match status" value="1"/>
</dbReference>
<protein>
    <submittedName>
        <fullName evidence="8">Type VII secretion AAA-ATPase EccA</fullName>
    </submittedName>
</protein>
<proteinExistence type="inferred from homology"/>
<dbReference type="PANTHER" id="PTHR43392">
    <property type="entry name" value="AAA-TYPE ATPASE FAMILY PROTEIN / ANKYRIN REPEAT FAMILY PROTEIN"/>
    <property type="match status" value="1"/>
</dbReference>
<evidence type="ECO:0000256" key="4">
    <source>
        <dbReference type="ARBA" id="ARBA00022741"/>
    </source>
</evidence>
<dbReference type="Gene3D" id="1.10.8.60">
    <property type="match status" value="1"/>
</dbReference>
<dbReference type="GO" id="GO:0005524">
    <property type="term" value="F:ATP binding"/>
    <property type="evidence" value="ECO:0007669"/>
    <property type="project" value="UniProtKB-KW"/>
</dbReference>
<dbReference type="InterPro" id="IPR003959">
    <property type="entry name" value="ATPase_AAA_core"/>
</dbReference>
<keyword evidence="4" id="KW-0547">Nucleotide-binding</keyword>
<dbReference type="GO" id="GO:0005737">
    <property type="term" value="C:cytoplasm"/>
    <property type="evidence" value="ECO:0007669"/>
    <property type="project" value="UniProtKB-SubCell"/>
</dbReference>
<name>A0A1S1NCZ0_9MYCO</name>
<dbReference type="AlphaFoldDB" id="A0A1S1NCZ0"/>
<evidence type="ECO:0000313" key="9">
    <source>
        <dbReference type="Proteomes" id="UP000179734"/>
    </source>
</evidence>
<gene>
    <name evidence="8" type="ORF">BKN37_14530</name>
</gene>
<dbReference type="GO" id="GO:0016887">
    <property type="term" value="F:ATP hydrolysis activity"/>
    <property type="evidence" value="ECO:0007669"/>
    <property type="project" value="InterPro"/>
</dbReference>